<dbReference type="AlphaFoldDB" id="A0A8J4FUF2"/>
<keyword evidence="2" id="KW-1185">Reference proteome</keyword>
<feature type="non-terminal residue" evidence="1">
    <location>
        <position position="104"/>
    </location>
</feature>
<sequence>GYGLFNKPNGIVWQGLNGARDAINKVHNTYENRNQLLSYAVSYDHKLAFQHWRADTVERGGSKRAQSIEGLGLVCFNEHLQIRDIYTFVMQDYPLRHNKLRGAN</sequence>
<accession>A0A8J4FUF2</accession>
<dbReference type="Proteomes" id="UP000747110">
    <property type="component" value="Unassembled WGS sequence"/>
</dbReference>
<name>A0A8J4FUF2_9CHLO</name>
<evidence type="ECO:0000313" key="2">
    <source>
        <dbReference type="Proteomes" id="UP000747110"/>
    </source>
</evidence>
<dbReference type="OrthoDB" id="533114at2759"/>
<organism evidence="1 2">
    <name type="scientific">Volvox reticuliferus</name>
    <dbReference type="NCBI Taxonomy" id="1737510"/>
    <lineage>
        <taxon>Eukaryota</taxon>
        <taxon>Viridiplantae</taxon>
        <taxon>Chlorophyta</taxon>
        <taxon>core chlorophytes</taxon>
        <taxon>Chlorophyceae</taxon>
        <taxon>CS clade</taxon>
        <taxon>Chlamydomonadales</taxon>
        <taxon>Volvocaceae</taxon>
        <taxon>Volvox</taxon>
    </lineage>
</organism>
<dbReference type="EMBL" id="BNCP01000039">
    <property type="protein sequence ID" value="GIL87345.1"/>
    <property type="molecule type" value="Genomic_DNA"/>
</dbReference>
<protein>
    <submittedName>
        <fullName evidence="1">Uncharacterized protein</fullName>
    </submittedName>
</protein>
<proteinExistence type="predicted"/>
<evidence type="ECO:0000313" key="1">
    <source>
        <dbReference type="EMBL" id="GIL87345.1"/>
    </source>
</evidence>
<reference evidence="1" key="1">
    <citation type="journal article" date="2021" name="Proc. Natl. Acad. Sci. U.S.A.">
        <title>Three genomes in the algal genus Volvox reveal the fate of a haploid sex-determining region after a transition to homothallism.</title>
        <authorList>
            <person name="Yamamoto K."/>
            <person name="Hamaji T."/>
            <person name="Kawai-Toyooka H."/>
            <person name="Matsuzaki R."/>
            <person name="Takahashi F."/>
            <person name="Nishimura Y."/>
            <person name="Kawachi M."/>
            <person name="Noguchi H."/>
            <person name="Minakuchi Y."/>
            <person name="Umen J.G."/>
            <person name="Toyoda A."/>
            <person name="Nozaki H."/>
        </authorList>
    </citation>
    <scope>NUCLEOTIDE SEQUENCE</scope>
    <source>
        <strain evidence="1">NIES-3786</strain>
    </source>
</reference>
<gene>
    <name evidence="1" type="ORF">Vretifemale_15421</name>
</gene>
<comment type="caution">
    <text evidence="1">The sequence shown here is derived from an EMBL/GenBank/DDBJ whole genome shotgun (WGS) entry which is preliminary data.</text>
</comment>